<evidence type="ECO:0000256" key="2">
    <source>
        <dbReference type="ARBA" id="ARBA00022803"/>
    </source>
</evidence>
<dbReference type="STRING" id="478820.A0A196S9F0"/>
<sequence>MSQVSGKKAVDSQYMPENKEQQFQSVVRAFEKQEWAKGLKLVEGLLKEFPENGKLLSMKAIMTFNIDKNAEVAEAALKRAMMLGRRTSLCWHLYGIFQRGQKKYVEAKKAFQFAHSLDPKNLQIVIDLADLQVQVRDYAGYRVSKQKMMNERSSENNYWLGFIMGAYLDNKFDLCVDIINTFWDSLEAGPSYCRQELLFIKSDCFAKKEDWAAAIATLEQGMDNVLDKTRAQATLATLYGRAKQLSKSEGLWRALLDQNCDCVLFFRGIECCLLDCFDAFDAFDATQLPSDTCSDAQRALLLPQYQALQARHPRSLVIPQVLLRLADGPLFERLLAAQLDAAARKGVPSFFNALRPLCRACPSKFALLKRAVETRLQRLTANPAADNTSDPVSDPVSATASDPADPVAFVWLSLFLAQMEDFEHHTAAALARLDAALAHTPTCYDLYVCKAKVLKHAGAVLHSAEAMRQASELDLADRYMNTARAKSLLRCGAVEEADHVVSYWVRRDVPDRIELNLLQACWFEVPCAEAYWRRGDVPRAYKLFSNVLEHFTTFVQDQFDFHGYVLRKSVLTAYYDFLHAVDAVYRDAYYRRAAVGALRCLMALHERPLDEAAYKETHTLTPPPVHKKGAEFVDDKDPDGLALCAKRGSLDTGNDVVMELMLYAKDDAEAMRTVFAWAAMKGDTKRCEEAAANLRDVCHLPLDAAYLEGKHIDEQSVDRSSLHNRILLARQALKENAGADVQSVLTAKWEEMERPTIDDCYEAYCVLKEAKGETESFVARVKEHYLGFEEYVKVRCL</sequence>
<keyword evidence="1" id="KW-0677">Repeat</keyword>
<dbReference type="SUPFAM" id="SSF48452">
    <property type="entry name" value="TPR-like"/>
    <property type="match status" value="2"/>
</dbReference>
<dbReference type="GO" id="GO:0016740">
    <property type="term" value="F:transferase activity"/>
    <property type="evidence" value="ECO:0007669"/>
    <property type="project" value="UniProtKB-KW"/>
</dbReference>
<keyword evidence="5" id="KW-1185">Reference proteome</keyword>
<comment type="caution">
    <text evidence="4">The sequence shown here is derived from an EMBL/GenBank/DDBJ whole genome shotgun (WGS) entry which is preliminary data.</text>
</comment>
<evidence type="ECO:0000313" key="5">
    <source>
        <dbReference type="Proteomes" id="UP000078348"/>
    </source>
</evidence>
<reference evidence="4 5" key="1">
    <citation type="submission" date="2016-05" db="EMBL/GenBank/DDBJ databases">
        <title>Nuclear genome of Blastocystis sp. subtype 1 NandII.</title>
        <authorList>
            <person name="Gentekaki E."/>
            <person name="Curtis B."/>
            <person name="Stairs C."/>
            <person name="Eme L."/>
            <person name="Herman E."/>
            <person name="Klimes V."/>
            <person name="Arias M.C."/>
            <person name="Elias M."/>
            <person name="Hilliou F."/>
            <person name="Klute M."/>
            <person name="Malik S.-B."/>
            <person name="Pightling A."/>
            <person name="Rachubinski R."/>
            <person name="Salas D."/>
            <person name="Schlacht A."/>
            <person name="Suga H."/>
            <person name="Archibald J."/>
            <person name="Ball S.G."/>
            <person name="Clark G."/>
            <person name="Dacks J."/>
            <person name="Van Der Giezen M."/>
            <person name="Tsaousis A."/>
            <person name="Roger A."/>
        </authorList>
    </citation>
    <scope>NUCLEOTIDE SEQUENCE [LARGE SCALE GENOMIC DNA]</scope>
    <source>
        <strain evidence="5">ATCC 50177 / NandII</strain>
    </source>
</reference>
<organism evidence="4 5">
    <name type="scientific">Blastocystis sp. subtype 1 (strain ATCC 50177 / NandII)</name>
    <dbReference type="NCBI Taxonomy" id="478820"/>
    <lineage>
        <taxon>Eukaryota</taxon>
        <taxon>Sar</taxon>
        <taxon>Stramenopiles</taxon>
        <taxon>Bigyra</taxon>
        <taxon>Opalozoa</taxon>
        <taxon>Opalinata</taxon>
        <taxon>Blastocystidae</taxon>
        <taxon>Blastocystis</taxon>
    </lineage>
</organism>
<dbReference type="InterPro" id="IPR011990">
    <property type="entry name" value="TPR-like_helical_dom_sf"/>
</dbReference>
<keyword evidence="4" id="KW-0808">Transferase</keyword>
<dbReference type="GO" id="GO:0005737">
    <property type="term" value="C:cytoplasm"/>
    <property type="evidence" value="ECO:0007669"/>
    <property type="project" value="TreeGrafter"/>
</dbReference>
<dbReference type="OrthoDB" id="10263032at2759"/>
<gene>
    <name evidence="4" type="ORF">AV274_4627</name>
</gene>
<dbReference type="PANTHER" id="PTHR22767">
    <property type="entry name" value="N-TERMINAL ACETYLTRANSFERASE-RELATED"/>
    <property type="match status" value="1"/>
</dbReference>
<dbReference type="PANTHER" id="PTHR22767:SF2">
    <property type="entry name" value="N(ALPHA)-ACETYLTRANSFERASE 15_16, ISOFORM A"/>
    <property type="match status" value="1"/>
</dbReference>
<evidence type="ECO:0000256" key="1">
    <source>
        <dbReference type="ARBA" id="ARBA00022737"/>
    </source>
</evidence>
<dbReference type="Proteomes" id="UP000078348">
    <property type="component" value="Unassembled WGS sequence"/>
</dbReference>
<dbReference type="Gene3D" id="1.25.40.1010">
    <property type="match status" value="1"/>
</dbReference>
<dbReference type="Pfam" id="PF12569">
    <property type="entry name" value="NatA_aux_su"/>
    <property type="match status" value="1"/>
</dbReference>
<evidence type="ECO:0000256" key="3">
    <source>
        <dbReference type="SAM" id="MobiDB-lite"/>
    </source>
</evidence>
<accession>A0A196S9F0</accession>
<keyword evidence="2" id="KW-0802">TPR repeat</keyword>
<dbReference type="InterPro" id="IPR021183">
    <property type="entry name" value="NatA_aux_su"/>
</dbReference>
<evidence type="ECO:0000313" key="4">
    <source>
        <dbReference type="EMBL" id="OAO13653.1"/>
    </source>
</evidence>
<name>A0A196S9F0_BLAHN</name>
<protein>
    <submittedName>
        <fullName evidence="4">N-alpha-acetyltransferase</fullName>
    </submittedName>
</protein>
<feature type="compositionally biased region" description="Polar residues" evidence="3">
    <location>
        <begin position="382"/>
        <end position="400"/>
    </location>
</feature>
<dbReference type="Gene3D" id="1.25.40.1040">
    <property type="match status" value="1"/>
</dbReference>
<dbReference type="AlphaFoldDB" id="A0A196S9F0"/>
<dbReference type="EMBL" id="LXWW01000346">
    <property type="protein sequence ID" value="OAO13653.1"/>
    <property type="molecule type" value="Genomic_DNA"/>
</dbReference>
<proteinExistence type="predicted"/>
<feature type="region of interest" description="Disordered" evidence="3">
    <location>
        <begin position="382"/>
        <end position="401"/>
    </location>
</feature>